<dbReference type="PANTHER" id="PTHR31100">
    <property type="entry name" value="AT-HOOK MOTIF NUCLEAR-LOCALIZED PROTEIN 15"/>
    <property type="match status" value="1"/>
</dbReference>
<comment type="function">
    <text evidence="1">Transcription factor that specifically binds AT-rich DNA sequences related to the nuclear matrix attachment regions (MARs).</text>
</comment>
<dbReference type="InterPro" id="IPR005175">
    <property type="entry name" value="PPC_dom"/>
</dbReference>
<dbReference type="AlphaFoldDB" id="A0A8S2B922"/>
<evidence type="ECO:0000256" key="3">
    <source>
        <dbReference type="ARBA" id="ARBA00023015"/>
    </source>
</evidence>
<keyword evidence="4" id="KW-0238">DNA-binding</keyword>
<dbReference type="PROSITE" id="PS51742">
    <property type="entry name" value="PPC"/>
    <property type="match status" value="1"/>
</dbReference>
<name>A0A8S2B922_ARAAE</name>
<accession>A0A8S2B922</accession>
<proteinExistence type="predicted"/>
<dbReference type="Proteomes" id="UP000682877">
    <property type="component" value="Chromosome 8"/>
</dbReference>
<organism evidence="9 10">
    <name type="scientific">Arabidopsis arenosa</name>
    <name type="common">Sand rock-cress</name>
    <name type="synonym">Cardaminopsis arenosa</name>
    <dbReference type="NCBI Taxonomy" id="38785"/>
    <lineage>
        <taxon>Eukaryota</taxon>
        <taxon>Viridiplantae</taxon>
        <taxon>Streptophyta</taxon>
        <taxon>Embryophyta</taxon>
        <taxon>Tracheophyta</taxon>
        <taxon>Spermatophyta</taxon>
        <taxon>Magnoliopsida</taxon>
        <taxon>eudicotyledons</taxon>
        <taxon>Gunneridae</taxon>
        <taxon>Pentapetalae</taxon>
        <taxon>rosids</taxon>
        <taxon>malvids</taxon>
        <taxon>Brassicales</taxon>
        <taxon>Brassicaceae</taxon>
        <taxon>Camelineae</taxon>
        <taxon>Arabidopsis</taxon>
    </lineage>
</organism>
<dbReference type="GO" id="GO:0005634">
    <property type="term" value="C:nucleus"/>
    <property type="evidence" value="ECO:0007669"/>
    <property type="project" value="UniProtKB-SubCell"/>
</dbReference>
<protein>
    <recommendedName>
        <fullName evidence="8">PPC domain-containing protein</fullName>
    </recommendedName>
</protein>
<feature type="compositionally biased region" description="Basic and acidic residues" evidence="7">
    <location>
        <begin position="1"/>
        <end position="10"/>
    </location>
</feature>
<dbReference type="GO" id="GO:0003680">
    <property type="term" value="F:minor groove of adenine-thymine-rich DNA binding"/>
    <property type="evidence" value="ECO:0007669"/>
    <property type="project" value="InterPro"/>
</dbReference>
<comment type="subcellular location">
    <subcellularLocation>
        <location evidence="2">Nucleus</location>
    </subcellularLocation>
</comment>
<evidence type="ECO:0000256" key="6">
    <source>
        <dbReference type="ARBA" id="ARBA00023242"/>
    </source>
</evidence>
<feature type="compositionally biased region" description="Basic and acidic residues" evidence="7">
    <location>
        <begin position="208"/>
        <end position="222"/>
    </location>
</feature>
<feature type="compositionally biased region" description="Polar residues" evidence="7">
    <location>
        <begin position="27"/>
        <end position="44"/>
    </location>
</feature>
<keyword evidence="10" id="KW-1185">Reference proteome</keyword>
<sequence>MKGEYREQKSNEMFSKLPHHQQQQQHSLTSHFHLTSTATPTVDDSSIEVVRRPRGRPPGSKNKPKPPVFVTRDTDPPMSPYILEVPSGNDVVEAINRFCRRKSIGVCVLSGSGSVANVTLRQPSPAAPGSTITFHGKFDLLSVSATFLPPPPRTSLSPPVSNFFTVSLAGPQGQIIGGFVAGPLISAGTVYVIAASFNNPSYHRIPAEEEQKHSAGTGEREGQSPPVSGGGEESGQMAGSGGESCGVSMYSCHMGGSDEQSTPYEKAVYEAITYLISEDRDDDLAFEMHTKLLNRFPKDLASLKRAHLLCFYMGQPDPFLGLVQQRALELLNLAEPSSEEDDEDDKSTGERNGSQEEESNKGDPEADELYDLIKSRVECDDFLEKIESAQVSAPQNLAEDSGAWDVVSEDDLWDDETMAQREEDYVLVSEEDIAEGIACFMATYLQSLKQTKDLTPEQLQKALSRMFSVKNRKGKLRKAWDGSKVAYNVASWSATVIGIYQNPVILRVASKAFWASCHVISKLV</sequence>
<evidence type="ECO:0000259" key="8">
    <source>
        <dbReference type="PROSITE" id="PS51742"/>
    </source>
</evidence>
<reference evidence="9" key="1">
    <citation type="submission" date="2021-01" db="EMBL/GenBank/DDBJ databases">
        <authorList>
            <person name="Bezrukov I."/>
        </authorList>
    </citation>
    <scope>NUCLEOTIDE SEQUENCE</scope>
</reference>
<keyword evidence="3" id="KW-0805">Transcription regulation</keyword>
<gene>
    <name evidence="9" type="ORF">AARE701A_LOCUS21067</name>
</gene>
<dbReference type="Pfam" id="PF03479">
    <property type="entry name" value="PCC"/>
    <property type="match status" value="1"/>
</dbReference>
<dbReference type="PANTHER" id="PTHR31100:SF69">
    <property type="entry name" value="AT-HOOK MOTIF NUCLEAR-LOCALIZED PROTEIN 17-RELATED"/>
    <property type="match status" value="1"/>
</dbReference>
<evidence type="ECO:0000256" key="5">
    <source>
        <dbReference type="ARBA" id="ARBA00023163"/>
    </source>
</evidence>
<dbReference type="Gene3D" id="3.30.1330.80">
    <property type="entry name" value="Hypothetical protein, similar to alpha- acetolactate decarboxylase, domain 2"/>
    <property type="match status" value="1"/>
</dbReference>
<evidence type="ECO:0000256" key="4">
    <source>
        <dbReference type="ARBA" id="ARBA00023125"/>
    </source>
</evidence>
<dbReference type="GO" id="GO:0003700">
    <property type="term" value="F:DNA-binding transcription factor activity"/>
    <property type="evidence" value="ECO:0007669"/>
    <property type="project" value="TreeGrafter"/>
</dbReference>
<dbReference type="InterPro" id="IPR014476">
    <property type="entry name" value="AHL15-29"/>
</dbReference>
<evidence type="ECO:0000256" key="2">
    <source>
        <dbReference type="ARBA" id="ARBA00004123"/>
    </source>
</evidence>
<evidence type="ECO:0000313" key="10">
    <source>
        <dbReference type="Proteomes" id="UP000682877"/>
    </source>
</evidence>
<evidence type="ECO:0000256" key="1">
    <source>
        <dbReference type="ARBA" id="ARBA00003687"/>
    </source>
</evidence>
<dbReference type="SUPFAM" id="SSF117856">
    <property type="entry name" value="AF0104/ALDC/Ptd012-like"/>
    <property type="match status" value="1"/>
</dbReference>
<feature type="region of interest" description="Disordered" evidence="7">
    <location>
        <begin position="1"/>
        <end position="75"/>
    </location>
</feature>
<feature type="compositionally biased region" description="Gly residues" evidence="7">
    <location>
        <begin position="228"/>
        <end position="242"/>
    </location>
</feature>
<feature type="region of interest" description="Disordered" evidence="7">
    <location>
        <begin position="334"/>
        <end position="366"/>
    </location>
</feature>
<dbReference type="EMBL" id="LR999458">
    <property type="protein sequence ID" value="CAE6231226.1"/>
    <property type="molecule type" value="Genomic_DNA"/>
</dbReference>
<dbReference type="CDD" id="cd11378">
    <property type="entry name" value="DUF296"/>
    <property type="match status" value="1"/>
</dbReference>
<keyword evidence="5" id="KW-0804">Transcription</keyword>
<dbReference type="FunFam" id="3.30.1330.80:FF:000006">
    <property type="entry name" value="AT-hook motif nuclear-localized protein"/>
    <property type="match status" value="1"/>
</dbReference>
<evidence type="ECO:0000256" key="7">
    <source>
        <dbReference type="SAM" id="MobiDB-lite"/>
    </source>
</evidence>
<keyword evidence="6" id="KW-0539">Nucleus</keyword>
<feature type="domain" description="PPC" evidence="8">
    <location>
        <begin position="75"/>
        <end position="225"/>
    </location>
</feature>
<evidence type="ECO:0000313" key="9">
    <source>
        <dbReference type="EMBL" id="CAE6231226.1"/>
    </source>
</evidence>
<feature type="region of interest" description="Disordered" evidence="7">
    <location>
        <begin position="208"/>
        <end position="242"/>
    </location>
</feature>